<keyword evidence="2" id="KW-1185">Reference proteome</keyword>
<dbReference type="AlphaFoldDB" id="D6U734"/>
<dbReference type="Proteomes" id="UP000004508">
    <property type="component" value="Unassembled WGS sequence"/>
</dbReference>
<dbReference type="EMBL" id="ADVG01000005">
    <property type="protein sequence ID" value="EFH79695.1"/>
    <property type="molecule type" value="Genomic_DNA"/>
</dbReference>
<evidence type="ECO:0000313" key="2">
    <source>
        <dbReference type="Proteomes" id="UP000004508"/>
    </source>
</evidence>
<dbReference type="InParanoid" id="D6U734"/>
<name>D6U734_KTERA</name>
<comment type="caution">
    <text evidence="1">The sequence shown here is derived from an EMBL/GenBank/DDBJ whole genome shotgun (WGS) entry which is preliminary data.</text>
</comment>
<accession>D6U734</accession>
<dbReference type="RefSeq" id="WP_007921716.1">
    <property type="nucleotide sequence ID" value="NZ_ADVG01000005.1"/>
</dbReference>
<organism evidence="1 2">
    <name type="scientific">Ktedonobacter racemifer DSM 44963</name>
    <dbReference type="NCBI Taxonomy" id="485913"/>
    <lineage>
        <taxon>Bacteria</taxon>
        <taxon>Bacillati</taxon>
        <taxon>Chloroflexota</taxon>
        <taxon>Ktedonobacteria</taxon>
        <taxon>Ktedonobacterales</taxon>
        <taxon>Ktedonobacteraceae</taxon>
        <taxon>Ktedonobacter</taxon>
    </lineage>
</organism>
<sequence length="80" mass="8868">MPSSVPPSEAWYEALLSISRQAADQGSFEVAYHTLAAALSCVKDRPQEHALLEELQALLEKQERPDQRFDVQVEVGLGCL</sequence>
<reference evidence="1 2" key="1">
    <citation type="journal article" date="2011" name="Stand. Genomic Sci.">
        <title>Non-contiguous finished genome sequence and contextual data of the filamentous soil bacterium Ktedonobacter racemifer type strain (SOSP1-21).</title>
        <authorList>
            <person name="Chang Y.J."/>
            <person name="Land M."/>
            <person name="Hauser L."/>
            <person name="Chertkov O."/>
            <person name="Del Rio T.G."/>
            <person name="Nolan M."/>
            <person name="Copeland A."/>
            <person name="Tice H."/>
            <person name="Cheng J.F."/>
            <person name="Lucas S."/>
            <person name="Han C."/>
            <person name="Goodwin L."/>
            <person name="Pitluck S."/>
            <person name="Ivanova N."/>
            <person name="Ovchinikova G."/>
            <person name="Pati A."/>
            <person name="Chen A."/>
            <person name="Palaniappan K."/>
            <person name="Mavromatis K."/>
            <person name="Liolios K."/>
            <person name="Brettin T."/>
            <person name="Fiebig A."/>
            <person name="Rohde M."/>
            <person name="Abt B."/>
            <person name="Goker M."/>
            <person name="Detter J.C."/>
            <person name="Woyke T."/>
            <person name="Bristow J."/>
            <person name="Eisen J.A."/>
            <person name="Markowitz V."/>
            <person name="Hugenholtz P."/>
            <person name="Kyrpides N.C."/>
            <person name="Klenk H.P."/>
            <person name="Lapidus A."/>
        </authorList>
    </citation>
    <scope>NUCLEOTIDE SEQUENCE [LARGE SCALE GENOMIC DNA]</scope>
    <source>
        <strain evidence="2">DSM 44963</strain>
    </source>
</reference>
<proteinExistence type="predicted"/>
<gene>
    <name evidence="1" type="ORF">Krac_0182</name>
</gene>
<evidence type="ECO:0000313" key="1">
    <source>
        <dbReference type="EMBL" id="EFH79695.1"/>
    </source>
</evidence>
<protein>
    <submittedName>
        <fullName evidence="1">Uncharacterized protein</fullName>
    </submittedName>
</protein>